<accession>A0A4S8QTU2</accession>
<evidence type="ECO:0000259" key="8">
    <source>
        <dbReference type="Pfam" id="PF02656"/>
    </source>
</evidence>
<dbReference type="AlphaFoldDB" id="A0A4S8QTU2"/>
<dbReference type="PANTHER" id="PTHR34187">
    <property type="entry name" value="FGR18P"/>
    <property type="match status" value="1"/>
</dbReference>
<proteinExistence type="predicted"/>
<feature type="transmembrane region" description="Helical" evidence="7">
    <location>
        <begin position="363"/>
        <end position="384"/>
    </location>
</feature>
<feature type="transmembrane region" description="Helical" evidence="7">
    <location>
        <begin position="322"/>
        <end position="342"/>
    </location>
</feature>
<feature type="compositionally biased region" description="Low complexity" evidence="6">
    <location>
        <begin position="74"/>
        <end position="99"/>
    </location>
</feature>
<protein>
    <recommendedName>
        <fullName evidence="8">DUF202 domain-containing protein</fullName>
    </recommendedName>
</protein>
<keyword evidence="5 7" id="KW-0472">Membrane</keyword>
<keyword evidence="4 7" id="KW-1133">Transmembrane helix</keyword>
<feature type="compositionally biased region" description="Gly residues" evidence="6">
    <location>
        <begin position="214"/>
        <end position="224"/>
    </location>
</feature>
<keyword evidence="3 7" id="KW-0812">Transmembrane</keyword>
<keyword evidence="2" id="KW-1003">Cell membrane</keyword>
<dbReference type="InterPro" id="IPR003807">
    <property type="entry name" value="DUF202"/>
</dbReference>
<name>A0A4S8QTU2_9HELO</name>
<keyword evidence="10" id="KW-1185">Reference proteome</keyword>
<gene>
    <name evidence="9" type="ORF">BGAL_0732g00010</name>
</gene>
<reference evidence="9 10" key="1">
    <citation type="submission" date="2017-12" db="EMBL/GenBank/DDBJ databases">
        <title>Comparative genomics of Botrytis spp.</title>
        <authorList>
            <person name="Valero-Jimenez C.A."/>
            <person name="Tapia P."/>
            <person name="Veloso J."/>
            <person name="Silva-Moreno E."/>
            <person name="Staats M."/>
            <person name="Valdes J.H."/>
            <person name="Van Kan J.A.L."/>
        </authorList>
    </citation>
    <scope>NUCLEOTIDE SEQUENCE [LARGE SCALE GENOMIC DNA]</scope>
    <source>
        <strain evidence="9 10">MUCL435</strain>
    </source>
</reference>
<feature type="compositionally biased region" description="Basic and acidic residues" evidence="6">
    <location>
        <begin position="1"/>
        <end position="11"/>
    </location>
</feature>
<feature type="compositionally biased region" description="Polar residues" evidence="6">
    <location>
        <begin position="45"/>
        <end position="73"/>
    </location>
</feature>
<feature type="transmembrane region" description="Helical" evidence="7">
    <location>
        <begin position="279"/>
        <end position="302"/>
    </location>
</feature>
<feature type="domain" description="DUF202" evidence="8">
    <location>
        <begin position="270"/>
        <end position="346"/>
    </location>
</feature>
<feature type="compositionally biased region" description="Basic and acidic residues" evidence="6">
    <location>
        <begin position="100"/>
        <end position="122"/>
    </location>
</feature>
<feature type="compositionally biased region" description="Polar residues" evidence="6">
    <location>
        <begin position="185"/>
        <end position="199"/>
    </location>
</feature>
<evidence type="ECO:0000256" key="5">
    <source>
        <dbReference type="ARBA" id="ARBA00023136"/>
    </source>
</evidence>
<dbReference type="PANTHER" id="PTHR34187:SF2">
    <property type="entry name" value="DUF202 DOMAIN-CONTAINING PROTEIN"/>
    <property type="match status" value="1"/>
</dbReference>
<dbReference type="EMBL" id="PQXL01000727">
    <property type="protein sequence ID" value="THV44104.1"/>
    <property type="molecule type" value="Genomic_DNA"/>
</dbReference>
<organism evidence="9 10">
    <name type="scientific">Botrytis galanthina</name>
    <dbReference type="NCBI Taxonomy" id="278940"/>
    <lineage>
        <taxon>Eukaryota</taxon>
        <taxon>Fungi</taxon>
        <taxon>Dikarya</taxon>
        <taxon>Ascomycota</taxon>
        <taxon>Pezizomycotina</taxon>
        <taxon>Leotiomycetes</taxon>
        <taxon>Helotiales</taxon>
        <taxon>Sclerotiniaceae</taxon>
        <taxon>Botrytis</taxon>
    </lineage>
</organism>
<evidence type="ECO:0000256" key="6">
    <source>
        <dbReference type="SAM" id="MobiDB-lite"/>
    </source>
</evidence>
<evidence type="ECO:0000256" key="1">
    <source>
        <dbReference type="ARBA" id="ARBA00004651"/>
    </source>
</evidence>
<evidence type="ECO:0000256" key="7">
    <source>
        <dbReference type="SAM" id="Phobius"/>
    </source>
</evidence>
<dbReference type="OrthoDB" id="199599at2759"/>
<comment type="caution">
    <text evidence="9">The sequence shown here is derived from an EMBL/GenBank/DDBJ whole genome shotgun (WGS) entry which is preliminary data.</text>
</comment>
<dbReference type="Pfam" id="PF02656">
    <property type="entry name" value="DUF202"/>
    <property type="match status" value="1"/>
</dbReference>
<dbReference type="InterPro" id="IPR052053">
    <property type="entry name" value="IM_YidH-like"/>
</dbReference>
<evidence type="ECO:0000256" key="3">
    <source>
        <dbReference type="ARBA" id="ARBA00022692"/>
    </source>
</evidence>
<evidence type="ECO:0000313" key="9">
    <source>
        <dbReference type="EMBL" id="THV44104.1"/>
    </source>
</evidence>
<evidence type="ECO:0000313" key="10">
    <source>
        <dbReference type="Proteomes" id="UP000308671"/>
    </source>
</evidence>
<dbReference type="Proteomes" id="UP000308671">
    <property type="component" value="Unassembled WGS sequence"/>
</dbReference>
<feature type="region of interest" description="Disordered" evidence="6">
    <location>
        <begin position="1"/>
        <end position="239"/>
    </location>
</feature>
<sequence>MESTERSDGIEGRMNSQSQVSLDINTTNSSSQTDLNRIRTDANENARSTDTLQLRPNTPKANIEIGSSSNIHQGQSPSPRTGSRSGSRSGSVRSAQGSQRIKEGKRQRIDSILEEARNRKITMDTPGDGEESQSPGRGVDGYENGNGNGHGHTNGKESRGESSADEETSVLRHGPDMNYGGVSGGTTAITADTNNGNNSTRRKLGVKDPNKRGGVWGTGRGRGVSGTEAEGVVTEDESRTKQSGRIGKWWKRMMDEYGSIELENKGSVARDHLALERTFLAWLRTSLAFASIGIAITQLFRLNTSSSTTPAPSEPKSSLRHLGKPLGATFVGISILMLSVGFHRYFEGQFYIIRGKFPASRGSIALVAMITGALMVTSLVVVVVGNRGGFEK</sequence>
<feature type="compositionally biased region" description="Polar residues" evidence="6">
    <location>
        <begin position="14"/>
        <end position="35"/>
    </location>
</feature>
<comment type="subcellular location">
    <subcellularLocation>
        <location evidence="1">Cell membrane</location>
        <topology evidence="1">Multi-pass membrane protein</topology>
    </subcellularLocation>
</comment>
<evidence type="ECO:0000256" key="4">
    <source>
        <dbReference type="ARBA" id="ARBA00022989"/>
    </source>
</evidence>
<evidence type="ECO:0000256" key="2">
    <source>
        <dbReference type="ARBA" id="ARBA00022475"/>
    </source>
</evidence>
<dbReference type="GO" id="GO:0005886">
    <property type="term" value="C:plasma membrane"/>
    <property type="evidence" value="ECO:0007669"/>
    <property type="project" value="UniProtKB-SubCell"/>
</dbReference>